<evidence type="ECO:0000256" key="6">
    <source>
        <dbReference type="ARBA" id="ARBA00022989"/>
    </source>
</evidence>
<evidence type="ECO:0000313" key="9">
    <source>
        <dbReference type="EMBL" id="KDP20040.1"/>
    </source>
</evidence>
<proteinExistence type="inferred from homology"/>
<evidence type="ECO:0000256" key="2">
    <source>
        <dbReference type="ARBA" id="ARBA00009977"/>
    </source>
</evidence>
<evidence type="ECO:0000256" key="7">
    <source>
        <dbReference type="ARBA" id="ARBA00023136"/>
    </source>
</evidence>
<evidence type="ECO:0000256" key="8">
    <source>
        <dbReference type="SAM" id="Phobius"/>
    </source>
</evidence>
<keyword evidence="3" id="KW-0813">Transport</keyword>
<keyword evidence="4 8" id="KW-0812">Transmembrane</keyword>
<keyword evidence="10" id="KW-1185">Reference proteome</keyword>
<dbReference type="GO" id="GO:0006865">
    <property type="term" value="P:amino acid transport"/>
    <property type="evidence" value="ECO:0007669"/>
    <property type="project" value="UniProtKB-KW"/>
</dbReference>
<accession>A0A067JJ77</accession>
<keyword evidence="6 8" id="KW-1133">Transmembrane helix</keyword>
<organism evidence="9 10">
    <name type="scientific">Jatropha curcas</name>
    <name type="common">Barbados nut</name>
    <dbReference type="NCBI Taxonomy" id="180498"/>
    <lineage>
        <taxon>Eukaryota</taxon>
        <taxon>Viridiplantae</taxon>
        <taxon>Streptophyta</taxon>
        <taxon>Embryophyta</taxon>
        <taxon>Tracheophyta</taxon>
        <taxon>Spermatophyta</taxon>
        <taxon>Magnoliopsida</taxon>
        <taxon>eudicotyledons</taxon>
        <taxon>Gunneridae</taxon>
        <taxon>Pentapetalae</taxon>
        <taxon>rosids</taxon>
        <taxon>fabids</taxon>
        <taxon>Malpighiales</taxon>
        <taxon>Euphorbiaceae</taxon>
        <taxon>Crotonoideae</taxon>
        <taxon>Jatropheae</taxon>
        <taxon>Jatropha</taxon>
    </lineage>
</organism>
<dbReference type="GO" id="GO:0016020">
    <property type="term" value="C:membrane"/>
    <property type="evidence" value="ECO:0007669"/>
    <property type="project" value="UniProtKB-SubCell"/>
</dbReference>
<feature type="transmembrane region" description="Helical" evidence="8">
    <location>
        <begin position="27"/>
        <end position="51"/>
    </location>
</feature>
<dbReference type="AlphaFoldDB" id="A0A067JJ77"/>
<dbReference type="EMBL" id="KK920209">
    <property type="protein sequence ID" value="KDP20040.1"/>
    <property type="molecule type" value="Genomic_DNA"/>
</dbReference>
<dbReference type="PANTHER" id="PTHR33228:SF27">
    <property type="entry name" value="PROTEIN GLUTAMINE DUMPER"/>
    <property type="match status" value="1"/>
</dbReference>
<dbReference type="GO" id="GO:0080143">
    <property type="term" value="P:regulation of amino acid export"/>
    <property type="evidence" value="ECO:0007669"/>
    <property type="project" value="InterPro"/>
</dbReference>
<dbReference type="Proteomes" id="UP000027138">
    <property type="component" value="Unassembled WGS sequence"/>
</dbReference>
<dbReference type="STRING" id="180498.A0A067JJ77"/>
<evidence type="ECO:0000256" key="5">
    <source>
        <dbReference type="ARBA" id="ARBA00022970"/>
    </source>
</evidence>
<dbReference type="PANTHER" id="PTHR33228">
    <property type="entry name" value="PROTEIN GLUTAMINE DUMPER 4-RELATED"/>
    <property type="match status" value="1"/>
</dbReference>
<keyword evidence="7 8" id="KW-0472">Membrane</keyword>
<comment type="similarity">
    <text evidence="2">Belongs to the GLUTAMINE DUMPER 1 (TC 9.B.60) family.</text>
</comment>
<dbReference type="InterPro" id="IPR040359">
    <property type="entry name" value="GDU"/>
</dbReference>
<evidence type="ECO:0000256" key="3">
    <source>
        <dbReference type="ARBA" id="ARBA00022448"/>
    </source>
</evidence>
<gene>
    <name evidence="9" type="ORF">JCGZ_05809</name>
</gene>
<dbReference type="OrthoDB" id="770444at2759"/>
<reference evidence="9 10" key="1">
    <citation type="journal article" date="2014" name="PLoS ONE">
        <title>Global Analysis of Gene Expression Profiles in Physic Nut (Jatropha curcas L.) Seedlings Exposed to Salt Stress.</title>
        <authorList>
            <person name="Zhang L."/>
            <person name="Zhang C."/>
            <person name="Wu P."/>
            <person name="Chen Y."/>
            <person name="Li M."/>
            <person name="Jiang H."/>
            <person name="Wu G."/>
        </authorList>
    </citation>
    <scope>NUCLEOTIDE SEQUENCE [LARGE SCALE GENOMIC DNA]</scope>
    <source>
        <strain evidence="10">cv. GZQX0401</strain>
        <tissue evidence="9">Young leaves</tissue>
    </source>
</reference>
<keyword evidence="5" id="KW-0029">Amino-acid transport</keyword>
<sequence length="106" mass="11431">MRPTGRGNSTESSSSSILKQWSSPLPYVFVGLVIILGLMSIALVILACSNYKSSSLLSRQKEEEEPKETTATVVAMEPKIVVIMAGDHHPTYVAKPSALNCHNLSS</sequence>
<name>A0A067JJ77_JATCU</name>
<evidence type="ECO:0000256" key="1">
    <source>
        <dbReference type="ARBA" id="ARBA00004167"/>
    </source>
</evidence>
<comment type="subcellular location">
    <subcellularLocation>
        <location evidence="1">Membrane</location>
        <topology evidence="1">Single-pass membrane protein</topology>
    </subcellularLocation>
</comment>
<evidence type="ECO:0000256" key="4">
    <source>
        <dbReference type="ARBA" id="ARBA00022692"/>
    </source>
</evidence>
<protein>
    <submittedName>
        <fullName evidence="9">Uncharacterized protein</fullName>
    </submittedName>
</protein>
<evidence type="ECO:0000313" key="10">
    <source>
        <dbReference type="Proteomes" id="UP000027138"/>
    </source>
</evidence>